<dbReference type="Pfam" id="PF00107">
    <property type="entry name" value="ADH_zinc_N"/>
    <property type="match status" value="1"/>
</dbReference>
<accession>A0A2D1U325</accession>
<dbReference type="PANTHER" id="PTHR43401">
    <property type="entry name" value="L-THREONINE 3-DEHYDROGENASE"/>
    <property type="match status" value="1"/>
</dbReference>
<evidence type="ECO:0000259" key="2">
    <source>
        <dbReference type="Pfam" id="PF00107"/>
    </source>
</evidence>
<dbReference type="PANTHER" id="PTHR43401:SF3">
    <property type="entry name" value="L-GALACTONATE-5-DEHYDROGENASE"/>
    <property type="match status" value="1"/>
</dbReference>
<proteinExistence type="predicted"/>
<protein>
    <submittedName>
        <fullName evidence="4">Alcohol dehydrogenase</fullName>
    </submittedName>
</protein>
<evidence type="ECO:0000313" key="4">
    <source>
        <dbReference type="EMBL" id="ATP56009.1"/>
    </source>
</evidence>
<reference evidence="4 5" key="1">
    <citation type="submission" date="2017-10" db="EMBL/GenBank/DDBJ databases">
        <title>Whole genome of Pedobacter ginsengisoli T01R-27 isolated from tomato rhizosphere.</title>
        <authorList>
            <person name="Weon H.-Y."/>
            <person name="Lee S.A."/>
            <person name="Sang M.K."/>
            <person name="Song J."/>
        </authorList>
    </citation>
    <scope>NUCLEOTIDE SEQUENCE [LARGE SCALE GENOMIC DNA]</scope>
    <source>
        <strain evidence="4 5">T01R-27</strain>
    </source>
</reference>
<name>A0A2D1U325_9SPHI</name>
<dbReference type="InterPro" id="IPR011032">
    <property type="entry name" value="GroES-like_sf"/>
</dbReference>
<feature type="domain" description="Alcohol dehydrogenase-like N-terminal" evidence="3">
    <location>
        <begin position="28"/>
        <end position="127"/>
    </location>
</feature>
<dbReference type="InterPro" id="IPR050129">
    <property type="entry name" value="Zn_alcohol_dh"/>
</dbReference>
<evidence type="ECO:0000313" key="5">
    <source>
        <dbReference type="Proteomes" id="UP000223749"/>
    </source>
</evidence>
<sequence>MKVLVCNTPGEFEYIDKEQPVLKEGFTKLKVKAVGICGTDYHAYQGVQPFFNYPRILGHEIAAEIAETATNTKFKIGDKVTISPYFYCGHCIACRNGKTNCCEAMQVCGVHIDGAMSEYILVPDYSIIAGEGLNEDELVLVEPLAIGAHGIRRANVQPGEFVLVVGAGPIGLGTMDFAGIGGAEVIALDTNMQRLEFCKDKLRVKHIINAATEDVSGRLKEITNGDMPTVVIDCTGNLNAINNAFQYMAHGARFVLIGLQKQSISFSHPEFHKREATLLSSRNALPADFEHVISCIKDGRVKPINYITHKLKFEEVKDTFLDLKIFENGLVKAVIEL</sequence>
<dbReference type="Proteomes" id="UP000223749">
    <property type="component" value="Chromosome"/>
</dbReference>
<gene>
    <name evidence="4" type="ORF">CPT03_05815</name>
</gene>
<dbReference type="Gene3D" id="3.40.50.720">
    <property type="entry name" value="NAD(P)-binding Rossmann-like Domain"/>
    <property type="match status" value="1"/>
</dbReference>
<dbReference type="GO" id="GO:0016491">
    <property type="term" value="F:oxidoreductase activity"/>
    <property type="evidence" value="ECO:0007669"/>
    <property type="project" value="UniProtKB-KW"/>
</dbReference>
<dbReference type="InterPro" id="IPR036291">
    <property type="entry name" value="NAD(P)-bd_dom_sf"/>
</dbReference>
<dbReference type="RefSeq" id="WP_099437951.1">
    <property type="nucleotide sequence ID" value="NZ_CP024091.1"/>
</dbReference>
<dbReference type="AlphaFoldDB" id="A0A2D1U325"/>
<dbReference type="SUPFAM" id="SSF51735">
    <property type="entry name" value="NAD(P)-binding Rossmann-fold domains"/>
    <property type="match status" value="1"/>
</dbReference>
<dbReference type="SUPFAM" id="SSF50129">
    <property type="entry name" value="GroES-like"/>
    <property type="match status" value="1"/>
</dbReference>
<evidence type="ECO:0000256" key="1">
    <source>
        <dbReference type="ARBA" id="ARBA00023002"/>
    </source>
</evidence>
<evidence type="ECO:0000259" key="3">
    <source>
        <dbReference type="Pfam" id="PF08240"/>
    </source>
</evidence>
<dbReference type="Pfam" id="PF08240">
    <property type="entry name" value="ADH_N"/>
    <property type="match status" value="1"/>
</dbReference>
<keyword evidence="5" id="KW-1185">Reference proteome</keyword>
<dbReference type="CDD" id="cd08261">
    <property type="entry name" value="Zn_ADH7"/>
    <property type="match status" value="1"/>
</dbReference>
<dbReference type="EMBL" id="CP024091">
    <property type="protein sequence ID" value="ATP56009.1"/>
    <property type="molecule type" value="Genomic_DNA"/>
</dbReference>
<dbReference type="InterPro" id="IPR013149">
    <property type="entry name" value="ADH-like_C"/>
</dbReference>
<dbReference type="Gene3D" id="3.90.180.10">
    <property type="entry name" value="Medium-chain alcohol dehydrogenases, catalytic domain"/>
    <property type="match status" value="1"/>
</dbReference>
<organism evidence="4 5">
    <name type="scientific">Pedobacter ginsengisoli</name>
    <dbReference type="NCBI Taxonomy" id="363852"/>
    <lineage>
        <taxon>Bacteria</taxon>
        <taxon>Pseudomonadati</taxon>
        <taxon>Bacteroidota</taxon>
        <taxon>Sphingobacteriia</taxon>
        <taxon>Sphingobacteriales</taxon>
        <taxon>Sphingobacteriaceae</taxon>
        <taxon>Pedobacter</taxon>
    </lineage>
</organism>
<feature type="domain" description="Alcohol dehydrogenase-like C-terminal" evidence="2">
    <location>
        <begin position="169"/>
        <end position="297"/>
    </location>
</feature>
<dbReference type="OrthoDB" id="9787435at2"/>
<dbReference type="InterPro" id="IPR013154">
    <property type="entry name" value="ADH-like_N"/>
</dbReference>
<keyword evidence="1" id="KW-0560">Oxidoreductase</keyword>
<dbReference type="KEGG" id="pgs:CPT03_05815"/>